<evidence type="ECO:0000256" key="1">
    <source>
        <dbReference type="ARBA" id="ARBA00022491"/>
    </source>
</evidence>
<evidence type="ECO:0000259" key="6">
    <source>
        <dbReference type="PROSITE" id="PS50937"/>
    </source>
</evidence>
<dbReference type="EMBL" id="FONN01000025">
    <property type="protein sequence ID" value="SFF31583.1"/>
    <property type="molecule type" value="Genomic_DNA"/>
</dbReference>
<evidence type="ECO:0000256" key="4">
    <source>
        <dbReference type="ARBA" id="ARBA00023163"/>
    </source>
</evidence>
<keyword evidence="1" id="KW-0678">Repressor</keyword>
<keyword evidence="2" id="KW-0805">Transcription regulation</keyword>
<sequence>MYSISEVQHLLGLSASTLRYYEKEGLIPDIKRTESGKRIYTEDQIGWLRFIIALKETGMTIDKIKSYLDMNVRGEETLTERREFLEQHKARIEKNLAQTLLHLERINQKISYYDAVVLGKSFFKI</sequence>
<accession>A0A1I2HQ85</accession>
<dbReference type="PROSITE" id="PS50937">
    <property type="entry name" value="HTH_MERR_2"/>
    <property type="match status" value="1"/>
</dbReference>
<evidence type="ECO:0000256" key="2">
    <source>
        <dbReference type="ARBA" id="ARBA00023015"/>
    </source>
</evidence>
<dbReference type="GO" id="GO:0003700">
    <property type="term" value="F:DNA-binding transcription factor activity"/>
    <property type="evidence" value="ECO:0007669"/>
    <property type="project" value="InterPro"/>
</dbReference>
<keyword evidence="3 7" id="KW-0238">DNA-binding</keyword>
<dbReference type="SMART" id="SM00422">
    <property type="entry name" value="HTH_MERR"/>
    <property type="match status" value="1"/>
</dbReference>
<feature type="domain" description="HTH merR-type" evidence="6">
    <location>
        <begin position="1"/>
        <end position="70"/>
    </location>
</feature>
<dbReference type="OrthoDB" id="9811174at2"/>
<dbReference type="InterPro" id="IPR000551">
    <property type="entry name" value="MerR-type_HTH_dom"/>
</dbReference>
<organism evidence="7 8">
    <name type="scientific">Paenibacillus algorifonticola</name>
    <dbReference type="NCBI Taxonomy" id="684063"/>
    <lineage>
        <taxon>Bacteria</taxon>
        <taxon>Bacillati</taxon>
        <taxon>Bacillota</taxon>
        <taxon>Bacilli</taxon>
        <taxon>Bacillales</taxon>
        <taxon>Paenibacillaceae</taxon>
        <taxon>Paenibacillus</taxon>
    </lineage>
</organism>
<dbReference type="Gene3D" id="1.10.1660.10">
    <property type="match status" value="1"/>
</dbReference>
<feature type="coiled-coil region" evidence="5">
    <location>
        <begin position="75"/>
        <end position="109"/>
    </location>
</feature>
<dbReference type="RefSeq" id="WP_046233915.1">
    <property type="nucleotide sequence ID" value="NZ_FONN01000025.1"/>
</dbReference>
<dbReference type="PANTHER" id="PTHR30204">
    <property type="entry name" value="REDOX-CYCLING DRUG-SENSING TRANSCRIPTIONAL ACTIVATOR SOXR"/>
    <property type="match status" value="1"/>
</dbReference>
<evidence type="ECO:0000256" key="3">
    <source>
        <dbReference type="ARBA" id="ARBA00023125"/>
    </source>
</evidence>
<evidence type="ECO:0000256" key="5">
    <source>
        <dbReference type="SAM" id="Coils"/>
    </source>
</evidence>
<dbReference type="Pfam" id="PF13411">
    <property type="entry name" value="MerR_1"/>
    <property type="match status" value="1"/>
</dbReference>
<dbReference type="InterPro" id="IPR009061">
    <property type="entry name" value="DNA-bd_dom_put_sf"/>
</dbReference>
<dbReference type="AlphaFoldDB" id="A0A1I2HQ85"/>
<proteinExistence type="predicted"/>
<dbReference type="Proteomes" id="UP000183410">
    <property type="component" value="Unassembled WGS sequence"/>
</dbReference>
<reference evidence="8" key="1">
    <citation type="submission" date="2016-10" db="EMBL/GenBank/DDBJ databases">
        <authorList>
            <person name="Varghese N."/>
            <person name="Submissions S."/>
        </authorList>
    </citation>
    <scope>NUCLEOTIDE SEQUENCE [LARGE SCALE GENOMIC DNA]</scope>
    <source>
        <strain evidence="8">CGMCC 1.10223</strain>
    </source>
</reference>
<keyword evidence="8" id="KW-1185">Reference proteome</keyword>
<dbReference type="InterPro" id="IPR047057">
    <property type="entry name" value="MerR_fam"/>
</dbReference>
<dbReference type="CDD" id="cd01109">
    <property type="entry name" value="HTH_YyaN"/>
    <property type="match status" value="1"/>
</dbReference>
<dbReference type="SUPFAM" id="SSF46955">
    <property type="entry name" value="Putative DNA-binding domain"/>
    <property type="match status" value="1"/>
</dbReference>
<evidence type="ECO:0000313" key="7">
    <source>
        <dbReference type="EMBL" id="SFF31583.1"/>
    </source>
</evidence>
<dbReference type="GO" id="GO:0003677">
    <property type="term" value="F:DNA binding"/>
    <property type="evidence" value="ECO:0007669"/>
    <property type="project" value="UniProtKB-KW"/>
</dbReference>
<dbReference type="PANTHER" id="PTHR30204:SF69">
    <property type="entry name" value="MERR-FAMILY TRANSCRIPTIONAL REGULATOR"/>
    <property type="match status" value="1"/>
</dbReference>
<keyword evidence="4" id="KW-0804">Transcription</keyword>
<gene>
    <name evidence="7" type="ORF">SAMN04487969_12531</name>
</gene>
<keyword evidence="5" id="KW-0175">Coiled coil</keyword>
<name>A0A1I2HQ85_9BACL</name>
<protein>
    <submittedName>
        <fullName evidence="7">DNA-binding transcriptional regulator, MerR family</fullName>
    </submittedName>
</protein>
<evidence type="ECO:0000313" key="8">
    <source>
        <dbReference type="Proteomes" id="UP000183410"/>
    </source>
</evidence>